<protein>
    <submittedName>
        <fullName evidence="2">Uncharacterized protein</fullName>
    </submittedName>
</protein>
<name>A0A1I6FH73_9PSEU</name>
<proteinExistence type="predicted"/>
<evidence type="ECO:0000256" key="1">
    <source>
        <dbReference type="SAM" id="SignalP"/>
    </source>
</evidence>
<organism evidence="2 3">
    <name type="scientific">Lentzea waywayandensis</name>
    <dbReference type="NCBI Taxonomy" id="84724"/>
    <lineage>
        <taxon>Bacteria</taxon>
        <taxon>Bacillati</taxon>
        <taxon>Actinomycetota</taxon>
        <taxon>Actinomycetes</taxon>
        <taxon>Pseudonocardiales</taxon>
        <taxon>Pseudonocardiaceae</taxon>
        <taxon>Lentzea</taxon>
    </lineage>
</organism>
<accession>A0A1I6FH73</accession>
<feature type="signal peptide" evidence="1">
    <location>
        <begin position="1"/>
        <end position="17"/>
    </location>
</feature>
<evidence type="ECO:0000313" key="3">
    <source>
        <dbReference type="Proteomes" id="UP000198583"/>
    </source>
</evidence>
<dbReference type="AlphaFoldDB" id="A0A1I6FH73"/>
<dbReference type="Proteomes" id="UP000198583">
    <property type="component" value="Unassembled WGS sequence"/>
</dbReference>
<evidence type="ECO:0000313" key="2">
    <source>
        <dbReference type="EMBL" id="SFR29127.1"/>
    </source>
</evidence>
<keyword evidence="1" id="KW-0732">Signal</keyword>
<reference evidence="3" key="1">
    <citation type="submission" date="2016-10" db="EMBL/GenBank/DDBJ databases">
        <authorList>
            <person name="Varghese N."/>
            <person name="Submissions S."/>
        </authorList>
    </citation>
    <scope>NUCLEOTIDE SEQUENCE [LARGE SCALE GENOMIC DNA]</scope>
    <source>
        <strain evidence="3">DSM 44232</strain>
    </source>
</reference>
<feature type="chain" id="PRO_5038924407" evidence="1">
    <location>
        <begin position="18"/>
        <end position="47"/>
    </location>
</feature>
<keyword evidence="3" id="KW-1185">Reference proteome</keyword>
<dbReference type="EMBL" id="FOYL01000017">
    <property type="protein sequence ID" value="SFR29127.1"/>
    <property type="molecule type" value="Genomic_DNA"/>
</dbReference>
<dbReference type="STRING" id="84724.SAMN04488564_11751"/>
<gene>
    <name evidence="2" type="ORF">SAMN04488564_11751</name>
</gene>
<sequence>MRWYALLGALSAVLALAAALLLPSSDSQDPATVETVQAGFAPCVTGC</sequence>